<accession>A0A8H7V8A9</accession>
<dbReference type="GO" id="GO:0000407">
    <property type="term" value="C:phagophore assembly site"/>
    <property type="evidence" value="ECO:0007669"/>
    <property type="project" value="TreeGrafter"/>
</dbReference>
<dbReference type="InterPro" id="IPR040182">
    <property type="entry name" value="ATG13"/>
</dbReference>
<dbReference type="Pfam" id="PF10033">
    <property type="entry name" value="ATG13"/>
    <property type="match status" value="2"/>
</dbReference>
<keyword evidence="7" id="KW-1185">Reference proteome</keyword>
<feature type="compositionally biased region" description="Polar residues" evidence="4">
    <location>
        <begin position="289"/>
        <end position="298"/>
    </location>
</feature>
<dbReference type="GO" id="GO:0000423">
    <property type="term" value="P:mitophagy"/>
    <property type="evidence" value="ECO:0007669"/>
    <property type="project" value="TreeGrafter"/>
</dbReference>
<evidence type="ECO:0000256" key="2">
    <source>
        <dbReference type="ARBA" id="ARBA00023006"/>
    </source>
</evidence>
<evidence type="ECO:0000256" key="4">
    <source>
        <dbReference type="SAM" id="MobiDB-lite"/>
    </source>
</evidence>
<gene>
    <name evidence="6" type="ORF">INT47_005549</name>
</gene>
<dbReference type="Proteomes" id="UP000603453">
    <property type="component" value="Unassembled WGS sequence"/>
</dbReference>
<evidence type="ECO:0000313" key="7">
    <source>
        <dbReference type="Proteomes" id="UP000603453"/>
    </source>
</evidence>
<evidence type="ECO:0000313" key="6">
    <source>
        <dbReference type="EMBL" id="KAG2209257.1"/>
    </source>
</evidence>
<feature type="region of interest" description="Disordered" evidence="4">
    <location>
        <begin position="346"/>
        <end position="365"/>
    </location>
</feature>
<proteinExistence type="inferred from homology"/>
<dbReference type="PANTHER" id="PTHR13430">
    <property type="match status" value="1"/>
</dbReference>
<evidence type="ECO:0000256" key="3">
    <source>
        <dbReference type="RuleBase" id="RU361214"/>
    </source>
</evidence>
<evidence type="ECO:0000256" key="1">
    <source>
        <dbReference type="ARBA" id="ARBA00005246"/>
    </source>
</evidence>
<dbReference type="Gene3D" id="6.10.140.1900">
    <property type="match status" value="1"/>
</dbReference>
<organism evidence="6 7">
    <name type="scientific">Mucor saturninus</name>
    <dbReference type="NCBI Taxonomy" id="64648"/>
    <lineage>
        <taxon>Eukaryota</taxon>
        <taxon>Fungi</taxon>
        <taxon>Fungi incertae sedis</taxon>
        <taxon>Mucoromycota</taxon>
        <taxon>Mucoromycotina</taxon>
        <taxon>Mucoromycetes</taxon>
        <taxon>Mucorales</taxon>
        <taxon>Mucorineae</taxon>
        <taxon>Mucoraceae</taxon>
        <taxon>Mucor</taxon>
    </lineage>
</organism>
<dbReference type="OrthoDB" id="70161at2759"/>
<feature type="domain" description="Autophagy-related protein 13 N-terminal" evidence="5">
    <location>
        <begin position="27"/>
        <end position="152"/>
    </location>
</feature>
<protein>
    <recommendedName>
        <fullName evidence="3">Autophagy-related protein 13</fullName>
    </recommendedName>
</protein>
<dbReference type="Gene3D" id="3.30.900.10">
    <property type="entry name" value="HORMA domain"/>
    <property type="match status" value="1"/>
</dbReference>
<dbReference type="GO" id="GO:0005829">
    <property type="term" value="C:cytosol"/>
    <property type="evidence" value="ECO:0007669"/>
    <property type="project" value="TreeGrafter"/>
</dbReference>
<feature type="domain" description="Autophagy-related protein 13 N-terminal" evidence="5">
    <location>
        <begin position="158"/>
        <end position="238"/>
    </location>
</feature>
<name>A0A8H7V8A9_9FUNG</name>
<feature type="compositionally biased region" description="Polar residues" evidence="4">
    <location>
        <begin position="346"/>
        <end position="358"/>
    </location>
</feature>
<feature type="compositionally biased region" description="Low complexity" evidence="4">
    <location>
        <begin position="312"/>
        <end position="323"/>
    </location>
</feature>
<dbReference type="InterPro" id="IPR018731">
    <property type="entry name" value="Atg13_N"/>
</dbReference>
<sequence>MQSTIQPSVAPNGPSTSTRNSKLDQIIQNFYTKTAQIIVQGRCTPNHDSRYGKRNSLTKKINKWFNIATEDVDVLREDLKYWRQMAIQSTDKDPPVMIIDVYLDTSKLSHHQSLAVADDNLRWGGVELKSQTSDAHIDRILIESWELTLKQIPFASVCLRLLPAHDLYRKLHKSADPDLSIGCRLISKAISKPTEIALGSTILENDARNPTKTHTFSDIVTPMGTFGLNVTYRRNCDFKVEDAERDLSAQFIDMDEQFFTPTMAKYQQEFARPRPVSMYSPIIAREIRQQSFSPSDPQEIQPRIPRTTNRDSSAPSSSSRRASVPYVVSPFKSPFLASSPQGESIFSTARNYTPPSSSEKSRVADSGSFGRKIEFSSSFDKYKSSPTSRNVDASGMMMRRSSRASDHSLLFKDNDYDEDDLEDFVRFVGSNQELRLFQLSGSSESSVSSSKVGAISHFQNLRETHTSLSESLSSSIMISQHEPHSVA</sequence>
<dbReference type="EMBL" id="JAEPRD010000016">
    <property type="protein sequence ID" value="KAG2209257.1"/>
    <property type="molecule type" value="Genomic_DNA"/>
</dbReference>
<dbReference type="PANTHER" id="PTHR13430:SF4">
    <property type="entry name" value="AUTOPHAGY-RELATED PROTEIN 13"/>
    <property type="match status" value="1"/>
</dbReference>
<comment type="caution">
    <text evidence="6">The sequence shown here is derived from an EMBL/GenBank/DDBJ whole genome shotgun (WGS) entry which is preliminary data.</text>
</comment>
<feature type="non-terminal residue" evidence="6">
    <location>
        <position position="1"/>
    </location>
</feature>
<feature type="region of interest" description="Disordered" evidence="4">
    <location>
        <begin position="287"/>
        <end position="323"/>
    </location>
</feature>
<dbReference type="GO" id="GO:0034727">
    <property type="term" value="P:piecemeal microautophagy of the nucleus"/>
    <property type="evidence" value="ECO:0007669"/>
    <property type="project" value="TreeGrafter"/>
</dbReference>
<dbReference type="GO" id="GO:0034497">
    <property type="term" value="P:protein localization to phagophore assembly site"/>
    <property type="evidence" value="ECO:0007669"/>
    <property type="project" value="TreeGrafter"/>
</dbReference>
<keyword evidence="2 3" id="KW-0072">Autophagy</keyword>
<dbReference type="AlphaFoldDB" id="A0A8H7V8A9"/>
<feature type="region of interest" description="Disordered" evidence="4">
    <location>
        <begin position="1"/>
        <end position="20"/>
    </location>
</feature>
<reference evidence="6" key="1">
    <citation type="submission" date="2020-12" db="EMBL/GenBank/DDBJ databases">
        <title>Metabolic potential, ecology and presence of endohyphal bacteria is reflected in genomic diversity of Mucoromycotina.</title>
        <authorList>
            <person name="Muszewska A."/>
            <person name="Okrasinska A."/>
            <person name="Steczkiewicz K."/>
            <person name="Drgas O."/>
            <person name="Orlowska M."/>
            <person name="Perlinska-Lenart U."/>
            <person name="Aleksandrzak-Piekarczyk T."/>
            <person name="Szatraj K."/>
            <person name="Zielenkiewicz U."/>
            <person name="Pilsyk S."/>
            <person name="Malc E."/>
            <person name="Mieczkowski P."/>
            <person name="Kruszewska J.S."/>
            <person name="Biernat P."/>
            <person name="Pawlowska J."/>
        </authorList>
    </citation>
    <scope>NUCLEOTIDE SEQUENCE</scope>
    <source>
        <strain evidence="6">WA0000017839</strain>
    </source>
</reference>
<dbReference type="InterPro" id="IPR036570">
    <property type="entry name" value="HORMA_dom_sf"/>
</dbReference>
<dbReference type="GO" id="GO:1990316">
    <property type="term" value="C:Atg1/ULK1 kinase complex"/>
    <property type="evidence" value="ECO:0007669"/>
    <property type="project" value="InterPro"/>
</dbReference>
<evidence type="ECO:0000259" key="5">
    <source>
        <dbReference type="Pfam" id="PF10033"/>
    </source>
</evidence>
<comment type="similarity">
    <text evidence="1 3">Belongs to the ATG13 family. Fungi subfamily.</text>
</comment>